<dbReference type="InterPro" id="IPR036457">
    <property type="entry name" value="PPM-type-like_dom_sf"/>
</dbReference>
<dbReference type="Proteomes" id="UP000663868">
    <property type="component" value="Unassembled WGS sequence"/>
</dbReference>
<reference evidence="2" key="1">
    <citation type="submission" date="2021-02" db="EMBL/GenBank/DDBJ databases">
        <authorList>
            <person name="Nowell W R."/>
        </authorList>
    </citation>
    <scope>NUCLEOTIDE SEQUENCE</scope>
</reference>
<proteinExistence type="predicted"/>
<evidence type="ECO:0000259" key="1">
    <source>
        <dbReference type="PROSITE" id="PS51746"/>
    </source>
</evidence>
<dbReference type="InterPro" id="IPR001932">
    <property type="entry name" value="PPM-type_phosphatase-like_dom"/>
</dbReference>
<dbReference type="AlphaFoldDB" id="A0A814TYV8"/>
<evidence type="ECO:0000313" key="3">
    <source>
        <dbReference type="EMBL" id="CAF3776885.1"/>
    </source>
</evidence>
<sequence>MSVHNHNDKATTAITATTTVGTNDGLLDKPNTKKELFGDKLFGIGSMQGWRRTAEDFYKYLVPLDHHAFKHWNYFSIFDGHNGIDTAKNASHLFDKYLLECFHHVETKIDNHDFERMIKDTLVLLDKNLRKIVHDQSGSVCIATLISSKQIFLINLGDSRGIVISKDGHVLAATKDHKPSVLKEQERIRKAGGHITQSPNDVLRVDDTYAMTRALGDYAIDKHIIAPIPDIIHYPRDSTAAFVILACDGIWDVMSNEEVAKFVAHQASNTALDHIVSHLLDHCLQLQSTDNMTAIIIKVD</sequence>
<protein>
    <recommendedName>
        <fullName evidence="1">PPM-type phosphatase domain-containing protein</fullName>
    </recommendedName>
</protein>
<dbReference type="CDD" id="cd00143">
    <property type="entry name" value="PP2Cc"/>
    <property type="match status" value="1"/>
</dbReference>
<dbReference type="GO" id="GO:0004722">
    <property type="term" value="F:protein serine/threonine phosphatase activity"/>
    <property type="evidence" value="ECO:0007669"/>
    <property type="project" value="InterPro"/>
</dbReference>
<dbReference type="Proteomes" id="UP000663860">
    <property type="component" value="Unassembled WGS sequence"/>
</dbReference>
<comment type="caution">
    <text evidence="2">The sequence shown here is derived from an EMBL/GenBank/DDBJ whole genome shotgun (WGS) entry which is preliminary data.</text>
</comment>
<dbReference type="Gene3D" id="3.60.40.10">
    <property type="entry name" value="PPM-type phosphatase domain"/>
    <property type="match status" value="1"/>
</dbReference>
<dbReference type="EMBL" id="CAJOBB010000921">
    <property type="protein sequence ID" value="CAF3776885.1"/>
    <property type="molecule type" value="Genomic_DNA"/>
</dbReference>
<gene>
    <name evidence="2" type="ORF">IZO911_LOCUS26759</name>
    <name evidence="3" type="ORF">KXQ929_LOCUS15696</name>
</gene>
<dbReference type="EMBL" id="CAJNOE010000354">
    <property type="protein sequence ID" value="CAF1168640.1"/>
    <property type="molecule type" value="Genomic_DNA"/>
</dbReference>
<name>A0A814TYV8_9BILA</name>
<accession>A0A814TYV8</accession>
<dbReference type="PROSITE" id="PS51746">
    <property type="entry name" value="PPM_2"/>
    <property type="match status" value="1"/>
</dbReference>
<dbReference type="SMART" id="SM00332">
    <property type="entry name" value="PP2Cc"/>
    <property type="match status" value="1"/>
</dbReference>
<dbReference type="Pfam" id="PF00481">
    <property type="entry name" value="PP2C"/>
    <property type="match status" value="1"/>
</dbReference>
<dbReference type="PANTHER" id="PTHR47992">
    <property type="entry name" value="PROTEIN PHOSPHATASE"/>
    <property type="match status" value="1"/>
</dbReference>
<feature type="domain" description="PPM-type phosphatase" evidence="1">
    <location>
        <begin position="41"/>
        <end position="299"/>
    </location>
</feature>
<evidence type="ECO:0000313" key="2">
    <source>
        <dbReference type="EMBL" id="CAF1168640.1"/>
    </source>
</evidence>
<dbReference type="InterPro" id="IPR015655">
    <property type="entry name" value="PP2C"/>
</dbReference>
<evidence type="ECO:0000313" key="4">
    <source>
        <dbReference type="Proteomes" id="UP000663860"/>
    </source>
</evidence>
<dbReference type="SUPFAM" id="SSF81606">
    <property type="entry name" value="PP2C-like"/>
    <property type="match status" value="1"/>
</dbReference>
<organism evidence="2 4">
    <name type="scientific">Adineta steineri</name>
    <dbReference type="NCBI Taxonomy" id="433720"/>
    <lineage>
        <taxon>Eukaryota</taxon>
        <taxon>Metazoa</taxon>
        <taxon>Spiralia</taxon>
        <taxon>Gnathifera</taxon>
        <taxon>Rotifera</taxon>
        <taxon>Eurotatoria</taxon>
        <taxon>Bdelloidea</taxon>
        <taxon>Adinetida</taxon>
        <taxon>Adinetidae</taxon>
        <taxon>Adineta</taxon>
    </lineage>
</organism>